<sequence>MPLFSKNRLNKAVRDAGLKEYGKATESDAHELISYLKDLRNAIQDASYRIEDVARVVKQDLDTHIRTVLDSCIENFTMDWRHDQGPSNHSAYVYLEALCNEKRNHWKYSPDSSISAKETYVRPGLVTVDLPGALQNLERYLTIAFLSLKEVSRLDLQLSPILQTFNLRAEKYTHSETELSWARLSLRLSSS</sequence>
<gene>
    <name evidence="1" type="ORF">FDENT_970</name>
</gene>
<dbReference type="Proteomes" id="UP000562682">
    <property type="component" value="Unassembled WGS sequence"/>
</dbReference>
<comment type="caution">
    <text evidence="1">The sequence shown here is derived from an EMBL/GenBank/DDBJ whole genome shotgun (WGS) entry which is preliminary data.</text>
</comment>
<evidence type="ECO:0000313" key="2">
    <source>
        <dbReference type="Proteomes" id="UP000562682"/>
    </source>
</evidence>
<protein>
    <submittedName>
        <fullName evidence="1">Uncharacterized protein</fullName>
    </submittedName>
</protein>
<keyword evidence="2" id="KW-1185">Reference proteome</keyword>
<proteinExistence type="predicted"/>
<accession>A0A8H6CVR8</accession>
<dbReference type="AlphaFoldDB" id="A0A8H6CVR8"/>
<reference evidence="1 2" key="1">
    <citation type="submission" date="2020-05" db="EMBL/GenBank/DDBJ databases">
        <title>Identification and distribution of gene clusters putatively required for synthesis of sphingolipid metabolism inhibitors in phylogenetically diverse species of the filamentous fungus Fusarium.</title>
        <authorList>
            <person name="Kim H.-S."/>
            <person name="Busman M."/>
            <person name="Brown D.W."/>
            <person name="Divon H."/>
            <person name="Uhlig S."/>
            <person name="Proctor R.H."/>
        </authorList>
    </citation>
    <scope>NUCLEOTIDE SEQUENCE [LARGE SCALE GENOMIC DNA]</scope>
    <source>
        <strain evidence="1 2">NRRL 25311</strain>
    </source>
</reference>
<evidence type="ECO:0000313" key="1">
    <source>
        <dbReference type="EMBL" id="KAF5694841.1"/>
    </source>
</evidence>
<dbReference type="EMBL" id="JAAOAK010000018">
    <property type="protein sequence ID" value="KAF5694841.1"/>
    <property type="molecule type" value="Genomic_DNA"/>
</dbReference>
<name>A0A8H6CVR8_9HYPO</name>
<organism evidence="1 2">
    <name type="scientific">Fusarium denticulatum</name>
    <dbReference type="NCBI Taxonomy" id="48507"/>
    <lineage>
        <taxon>Eukaryota</taxon>
        <taxon>Fungi</taxon>
        <taxon>Dikarya</taxon>
        <taxon>Ascomycota</taxon>
        <taxon>Pezizomycotina</taxon>
        <taxon>Sordariomycetes</taxon>
        <taxon>Hypocreomycetidae</taxon>
        <taxon>Hypocreales</taxon>
        <taxon>Nectriaceae</taxon>
        <taxon>Fusarium</taxon>
        <taxon>Fusarium fujikuroi species complex</taxon>
    </lineage>
</organism>